<feature type="region of interest" description="Disordered" evidence="1">
    <location>
        <begin position="21"/>
        <end position="40"/>
    </location>
</feature>
<name>A0A2D3UVU8_9PEZI</name>
<dbReference type="Proteomes" id="UP000225277">
    <property type="component" value="Unassembled WGS sequence"/>
</dbReference>
<dbReference type="AlphaFoldDB" id="A0A2D3UVU8"/>
<organism evidence="2 3">
    <name type="scientific">Ramularia collo-cygni</name>
    <dbReference type="NCBI Taxonomy" id="112498"/>
    <lineage>
        <taxon>Eukaryota</taxon>
        <taxon>Fungi</taxon>
        <taxon>Dikarya</taxon>
        <taxon>Ascomycota</taxon>
        <taxon>Pezizomycotina</taxon>
        <taxon>Dothideomycetes</taxon>
        <taxon>Dothideomycetidae</taxon>
        <taxon>Mycosphaerellales</taxon>
        <taxon>Mycosphaerellaceae</taxon>
        <taxon>Ramularia</taxon>
    </lineage>
</organism>
<keyword evidence="3" id="KW-1185">Reference proteome</keyword>
<evidence type="ECO:0000256" key="1">
    <source>
        <dbReference type="SAM" id="MobiDB-lite"/>
    </source>
</evidence>
<protein>
    <submittedName>
        <fullName evidence="2">Uncharacterized protein</fullName>
    </submittedName>
</protein>
<dbReference type="EMBL" id="FJUY01000002">
    <property type="protein sequence ID" value="CZT16287.1"/>
    <property type="molecule type" value="Genomic_DNA"/>
</dbReference>
<evidence type="ECO:0000313" key="3">
    <source>
        <dbReference type="Proteomes" id="UP000225277"/>
    </source>
</evidence>
<accession>A0A2D3UVU8</accession>
<gene>
    <name evidence="2" type="ORF">RCC_02129</name>
</gene>
<dbReference type="RefSeq" id="XP_023623180.1">
    <property type="nucleotide sequence ID" value="XM_023767412.1"/>
</dbReference>
<reference evidence="2 3" key="1">
    <citation type="submission" date="2016-03" db="EMBL/GenBank/DDBJ databases">
        <authorList>
            <person name="Ploux O."/>
        </authorList>
    </citation>
    <scope>NUCLEOTIDE SEQUENCE [LARGE SCALE GENOMIC DNA]</scope>
    <source>
        <strain evidence="2 3">URUG2</strain>
    </source>
</reference>
<evidence type="ECO:0000313" key="2">
    <source>
        <dbReference type="EMBL" id="CZT16287.1"/>
    </source>
</evidence>
<sequence length="211" mass="23823">MAYQISRSAFRYMDDATFRSGPSVAPAYGTSRSKDPRIPRSIYSPARQSEYGRASHAYGMAYEQGSPYESDMYTHGRDPRHLGGDIIQRTNQEAALQNSSQYHISQHAVVHPIMCNDGGFPSGFSMPRPLVDLMSMSEHSIEQILADYGLPAGNTRYSNDMYGRESSRARKLTSLATLLEFLGARQLAEAVRQRGMMQMDSRRNDRMMLQY</sequence>
<proteinExistence type="predicted"/>
<dbReference type="OrthoDB" id="5389823at2759"/>
<dbReference type="GeneID" id="35597351"/>